<feature type="compositionally biased region" description="Low complexity" evidence="1">
    <location>
        <begin position="202"/>
        <end position="214"/>
    </location>
</feature>
<comment type="caution">
    <text evidence="2">The sequence shown here is derived from an EMBL/GenBank/DDBJ whole genome shotgun (WGS) entry which is preliminary data.</text>
</comment>
<dbReference type="STRING" id="2282107.A0A286UVP8"/>
<dbReference type="SUPFAM" id="SSF47473">
    <property type="entry name" value="EF-hand"/>
    <property type="match status" value="1"/>
</dbReference>
<name>A0A286UVP8_9AGAM</name>
<feature type="compositionally biased region" description="Low complexity" evidence="1">
    <location>
        <begin position="422"/>
        <end position="439"/>
    </location>
</feature>
<feature type="compositionally biased region" description="Polar residues" evidence="1">
    <location>
        <begin position="225"/>
        <end position="235"/>
    </location>
</feature>
<gene>
    <name evidence="2" type="ORF">PNOK_0059300</name>
</gene>
<dbReference type="Proteomes" id="UP000217199">
    <property type="component" value="Unassembled WGS sequence"/>
</dbReference>
<feature type="compositionally biased region" description="Low complexity" evidence="1">
    <location>
        <begin position="43"/>
        <end position="61"/>
    </location>
</feature>
<dbReference type="InterPro" id="IPR011992">
    <property type="entry name" value="EF-hand-dom_pair"/>
</dbReference>
<dbReference type="AlphaFoldDB" id="A0A286UVP8"/>
<feature type="region of interest" description="Disordered" evidence="1">
    <location>
        <begin position="116"/>
        <end position="361"/>
    </location>
</feature>
<feature type="compositionally biased region" description="Pro residues" evidence="1">
    <location>
        <begin position="326"/>
        <end position="343"/>
    </location>
</feature>
<feature type="compositionally biased region" description="Low complexity" evidence="1">
    <location>
        <begin position="147"/>
        <end position="158"/>
    </location>
</feature>
<feature type="region of interest" description="Disordered" evidence="1">
    <location>
        <begin position="422"/>
        <end position="443"/>
    </location>
</feature>
<feature type="compositionally biased region" description="Polar residues" evidence="1">
    <location>
        <begin position="263"/>
        <end position="281"/>
    </location>
</feature>
<feature type="compositionally biased region" description="Polar residues" evidence="1">
    <location>
        <begin position="159"/>
        <end position="194"/>
    </location>
</feature>
<dbReference type="Gene3D" id="1.10.238.10">
    <property type="entry name" value="EF-hand"/>
    <property type="match status" value="1"/>
</dbReference>
<feature type="compositionally biased region" description="Low complexity" evidence="1">
    <location>
        <begin position="309"/>
        <end position="325"/>
    </location>
</feature>
<feature type="compositionally biased region" description="Basic and acidic residues" evidence="1">
    <location>
        <begin position="241"/>
        <end position="258"/>
    </location>
</feature>
<keyword evidence="3" id="KW-1185">Reference proteome</keyword>
<organism evidence="2 3">
    <name type="scientific">Pyrrhoderma noxium</name>
    <dbReference type="NCBI Taxonomy" id="2282107"/>
    <lineage>
        <taxon>Eukaryota</taxon>
        <taxon>Fungi</taxon>
        <taxon>Dikarya</taxon>
        <taxon>Basidiomycota</taxon>
        <taxon>Agaricomycotina</taxon>
        <taxon>Agaricomycetes</taxon>
        <taxon>Hymenochaetales</taxon>
        <taxon>Hymenochaetaceae</taxon>
        <taxon>Pyrrhoderma</taxon>
    </lineage>
</organism>
<protein>
    <submittedName>
        <fullName evidence="2">Increased rdna silencing</fullName>
    </submittedName>
</protein>
<reference evidence="2 3" key="1">
    <citation type="journal article" date="2017" name="Mol. Ecol.">
        <title>Comparative and population genomic landscape of Phellinus noxius: A hypervariable fungus causing root rot in trees.</title>
        <authorList>
            <person name="Chung C.L."/>
            <person name="Lee T.J."/>
            <person name="Akiba M."/>
            <person name="Lee H.H."/>
            <person name="Kuo T.H."/>
            <person name="Liu D."/>
            <person name="Ke H.M."/>
            <person name="Yokoi T."/>
            <person name="Roa M.B."/>
            <person name="Lu M.J."/>
            <person name="Chang Y.Y."/>
            <person name="Ann P.J."/>
            <person name="Tsai J.N."/>
            <person name="Chen C.Y."/>
            <person name="Tzean S.S."/>
            <person name="Ota Y."/>
            <person name="Hattori T."/>
            <person name="Sahashi N."/>
            <person name="Liou R.F."/>
            <person name="Kikuchi T."/>
            <person name="Tsai I.J."/>
        </authorList>
    </citation>
    <scope>NUCLEOTIDE SEQUENCE [LARGE SCALE GENOMIC DNA]</scope>
    <source>
        <strain evidence="2 3">FFPRI411160</strain>
    </source>
</reference>
<dbReference type="EMBL" id="NBII01000001">
    <property type="protein sequence ID" value="PAV23525.1"/>
    <property type="molecule type" value="Genomic_DNA"/>
</dbReference>
<dbReference type="OrthoDB" id="10045710at2759"/>
<evidence type="ECO:0000313" key="2">
    <source>
        <dbReference type="EMBL" id="PAV23525.1"/>
    </source>
</evidence>
<proteinExistence type="predicted"/>
<sequence>MSPSNALKDRIKQFEALDGAAGLSRPPKAFSRDRPNPRPGYPPTLTRTPSTSTSSTYSNLLEDPISPTASSYTIIKPTVPYVPRKPRVKSPSPSPPNLDCNTSLIDLKEWIVEDSPKSAGQSFRNDANGFVPRFVPPLPPRIATQNSGASSSVSSRSSLNATPSTQSYGSSNSLTVDHTYPPSSKTFANSNSRQRQGHVPASSTSSFHSVSLSSDGDATADCASTDRSSVHSANIATYPMDRPDSITDIEGEKDRESVDDSFSFENVSSNGMSSPTLSATNEWEKDFATPSMRIEPPKHPARRPVFNKSNSSPIQPASSYSSQGPSPIPNPLRRIPPPPPIRKSPPSESHRASLMSTISTTTSVSDRSSILSAGTVTTAHTSISSYNQLLRPTPVPPVARKRYEAVFFANINAQRRAILNKPPTLTAPQTPATASPSTPKRGWRGISVDLITNPEENPALLDDGIEGSMLDGIVVRHIWSKSRLPKEKLKDIWSVCALPGQSSLDKEGFVKGMWKIDEELKRSQSLQNSAATLIGFRSRPQKRWTKDSLLH</sequence>
<evidence type="ECO:0000313" key="3">
    <source>
        <dbReference type="Proteomes" id="UP000217199"/>
    </source>
</evidence>
<accession>A0A286UVP8</accession>
<feature type="region of interest" description="Disordered" evidence="1">
    <location>
        <begin position="17"/>
        <end position="100"/>
    </location>
</feature>
<evidence type="ECO:0000256" key="1">
    <source>
        <dbReference type="SAM" id="MobiDB-lite"/>
    </source>
</evidence>
<dbReference type="InParanoid" id="A0A286UVP8"/>